<evidence type="ECO:0000256" key="1">
    <source>
        <dbReference type="SAM" id="SignalP"/>
    </source>
</evidence>
<reference evidence="2" key="1">
    <citation type="journal article" date="2018" name="Nat. Plants">
        <title>Whole-genome landscape of Medicago truncatula symbiotic genes.</title>
        <authorList>
            <person name="Pecrix Y."/>
            <person name="Gamas P."/>
            <person name="Carrere S."/>
        </authorList>
    </citation>
    <scope>NUCLEOTIDE SEQUENCE</scope>
    <source>
        <tissue evidence="2">Leaves</tissue>
    </source>
</reference>
<evidence type="ECO:0008006" key="3">
    <source>
        <dbReference type="Google" id="ProtNLM"/>
    </source>
</evidence>
<dbReference type="EMBL" id="PSQE01000006">
    <property type="protein sequence ID" value="RHN51455.1"/>
    <property type="molecule type" value="Genomic_DNA"/>
</dbReference>
<feature type="chain" id="PRO_5017307770" description="Transmembrane protein" evidence="1">
    <location>
        <begin position="43"/>
        <end position="84"/>
    </location>
</feature>
<dbReference type="AlphaFoldDB" id="A0A396HJK4"/>
<name>A0A396HJK4_MEDTR</name>
<organism evidence="2">
    <name type="scientific">Medicago truncatula</name>
    <name type="common">Barrel medic</name>
    <name type="synonym">Medicago tribuloides</name>
    <dbReference type="NCBI Taxonomy" id="3880"/>
    <lineage>
        <taxon>Eukaryota</taxon>
        <taxon>Viridiplantae</taxon>
        <taxon>Streptophyta</taxon>
        <taxon>Embryophyta</taxon>
        <taxon>Tracheophyta</taxon>
        <taxon>Spermatophyta</taxon>
        <taxon>Magnoliopsida</taxon>
        <taxon>eudicotyledons</taxon>
        <taxon>Gunneridae</taxon>
        <taxon>Pentapetalae</taxon>
        <taxon>rosids</taxon>
        <taxon>fabids</taxon>
        <taxon>Fabales</taxon>
        <taxon>Fabaceae</taxon>
        <taxon>Papilionoideae</taxon>
        <taxon>50 kb inversion clade</taxon>
        <taxon>NPAAA clade</taxon>
        <taxon>Hologalegina</taxon>
        <taxon>IRL clade</taxon>
        <taxon>Trifolieae</taxon>
        <taxon>Medicago</taxon>
    </lineage>
</organism>
<comment type="caution">
    <text evidence="2">The sequence shown here is derived from an EMBL/GenBank/DDBJ whole genome shotgun (WGS) entry which is preliminary data.</text>
</comment>
<dbReference type="Gramene" id="rna35890">
    <property type="protein sequence ID" value="RHN51455.1"/>
    <property type="gene ID" value="gene35890"/>
</dbReference>
<sequence length="84" mass="9387">MVLPSFSCARHTSNVPRASTNVGHKHLFLLLFLVKTTLLAQTQVETLTINTSLPHLEFLVQNCGSSKGRQLWSFGRVSIFSLIF</sequence>
<evidence type="ECO:0000313" key="2">
    <source>
        <dbReference type="EMBL" id="RHN51455.1"/>
    </source>
</evidence>
<keyword evidence="1" id="KW-0732">Signal</keyword>
<accession>A0A396HJK4</accession>
<proteinExistence type="predicted"/>
<dbReference type="Proteomes" id="UP000265566">
    <property type="component" value="Chromosome 6"/>
</dbReference>
<feature type="signal peptide" evidence="1">
    <location>
        <begin position="1"/>
        <end position="42"/>
    </location>
</feature>
<gene>
    <name evidence="2" type="ORF">MtrunA17_Chr6g0468741</name>
</gene>
<protein>
    <recommendedName>
        <fullName evidence="3">Transmembrane protein</fullName>
    </recommendedName>
</protein>